<feature type="compositionally biased region" description="Basic and acidic residues" evidence="1">
    <location>
        <begin position="318"/>
        <end position="330"/>
    </location>
</feature>
<feature type="compositionally biased region" description="Polar residues" evidence="1">
    <location>
        <begin position="294"/>
        <end position="317"/>
    </location>
</feature>
<feature type="region of interest" description="Disordered" evidence="1">
    <location>
        <begin position="437"/>
        <end position="456"/>
    </location>
</feature>
<proteinExistence type="predicted"/>
<sequence length="476" mass="49012">MARYQNPMAQSRYPTDPSFAAIGSNLATALFGDPEMQAQAQLRRSQMEREQAAALYDQARTTGQGHINNGLKYASDRLTNPASLYGAPNPDLQPSSLATPSSVSVGGINLTPSAVPISAAPNSLVSAMMPQPVAQPGGNIVPSAAPPAIAAGPSMAPAVMSRTVRLPGGGSSLVEAVSGPGLVAEPQGHVVNREALARLGLAMGLGGREGAITPLMMAMLAMGGGDENMRQALVAGGHSPGKDFAANRQAQSNIAATDQYGDLAKAAGGDTMTQAGGTQREILSQGGQNFRNAADNTQSGVNNTADNVQSDTNNQRDNTSRETIAKDKSNGKPSGAPAKPRFVGAKDTAAIRSQISKKYPGISDNLLDDVTDRAISLYQQSGNQPGSVTQAGNEIVDYTPGKEGGFLGLGGKDPVVKRKAAWAQTPAAAPVAPAASAPVVDSNKPPVGYPNARKASDGFWYVPDPKRGPHKYLKVG</sequence>
<protein>
    <submittedName>
        <fullName evidence="4">Uncharacterized protein</fullName>
    </submittedName>
</protein>
<dbReference type="EMBL" id="LR798189">
    <property type="protein sequence ID" value="CAB5078971.1"/>
    <property type="molecule type" value="Genomic_DNA"/>
</dbReference>
<feature type="region of interest" description="Disordered" evidence="1">
    <location>
        <begin position="294"/>
        <end position="341"/>
    </location>
</feature>
<accession>A0A6J7VKL9</accession>
<evidence type="ECO:0000313" key="2">
    <source>
        <dbReference type="EMBL" id="CAB4120904.1"/>
    </source>
</evidence>
<evidence type="ECO:0000313" key="3">
    <source>
        <dbReference type="EMBL" id="CAB4241360.1"/>
    </source>
</evidence>
<name>A0A6J7VKL9_9CAUD</name>
<dbReference type="EMBL" id="LR796136">
    <property type="protein sequence ID" value="CAB4120904.1"/>
    <property type="molecule type" value="Genomic_DNA"/>
</dbReference>
<organism evidence="4">
    <name type="scientific">uncultured Caudovirales phage</name>
    <dbReference type="NCBI Taxonomy" id="2100421"/>
    <lineage>
        <taxon>Viruses</taxon>
        <taxon>Duplodnaviria</taxon>
        <taxon>Heunggongvirae</taxon>
        <taxon>Uroviricota</taxon>
        <taxon>Caudoviricetes</taxon>
        <taxon>Peduoviridae</taxon>
        <taxon>Maltschvirus</taxon>
        <taxon>Maltschvirus maltsch</taxon>
    </lineage>
</organism>
<evidence type="ECO:0000313" key="4">
    <source>
        <dbReference type="EMBL" id="CAB5078971.1"/>
    </source>
</evidence>
<dbReference type="EMBL" id="LR797822">
    <property type="protein sequence ID" value="CAB4241360.1"/>
    <property type="molecule type" value="Genomic_DNA"/>
</dbReference>
<reference evidence="4" key="1">
    <citation type="submission" date="2020-05" db="EMBL/GenBank/DDBJ databases">
        <authorList>
            <person name="Chiriac C."/>
            <person name="Salcher M."/>
            <person name="Ghai R."/>
            <person name="Kavagutti S V."/>
        </authorList>
    </citation>
    <scope>NUCLEOTIDE SEQUENCE</scope>
</reference>
<evidence type="ECO:0000256" key="1">
    <source>
        <dbReference type="SAM" id="MobiDB-lite"/>
    </source>
</evidence>
<gene>
    <name evidence="4" type="ORF">UFOVP145_12</name>
    <name evidence="2" type="ORF">UFOVP4_3</name>
    <name evidence="3" type="ORF">UFOVP64_56</name>
</gene>